<feature type="non-terminal residue" evidence="1">
    <location>
        <position position="110"/>
    </location>
</feature>
<name>A0A026WM35_OOCBI</name>
<evidence type="ECO:0000313" key="2">
    <source>
        <dbReference type="Proteomes" id="UP000053097"/>
    </source>
</evidence>
<evidence type="ECO:0000313" key="1">
    <source>
        <dbReference type="EMBL" id="EZA56159.1"/>
    </source>
</evidence>
<accession>A0A026WM35</accession>
<feature type="non-terminal residue" evidence="1">
    <location>
        <position position="1"/>
    </location>
</feature>
<organism evidence="1 2">
    <name type="scientific">Ooceraea biroi</name>
    <name type="common">Clonal raider ant</name>
    <name type="synonym">Cerapachys biroi</name>
    <dbReference type="NCBI Taxonomy" id="2015173"/>
    <lineage>
        <taxon>Eukaryota</taxon>
        <taxon>Metazoa</taxon>
        <taxon>Ecdysozoa</taxon>
        <taxon>Arthropoda</taxon>
        <taxon>Hexapoda</taxon>
        <taxon>Insecta</taxon>
        <taxon>Pterygota</taxon>
        <taxon>Neoptera</taxon>
        <taxon>Endopterygota</taxon>
        <taxon>Hymenoptera</taxon>
        <taxon>Apocrita</taxon>
        <taxon>Aculeata</taxon>
        <taxon>Formicoidea</taxon>
        <taxon>Formicidae</taxon>
        <taxon>Dorylinae</taxon>
        <taxon>Ooceraea</taxon>
    </lineage>
</organism>
<gene>
    <name evidence="1" type="ORF">X777_03491</name>
</gene>
<keyword evidence="2" id="KW-1185">Reference proteome</keyword>
<sequence length="110" mass="11857">DIGREWREIRTRVSSANGQRFGITVDTVLLPSALVDEINSHRETGGVPAVARGQHFGLENAETRGSIKRELGAAAVTVQEGGVRKEFALETHSCVLHAATDDESAAFEDN</sequence>
<dbReference type="EMBL" id="KK107168">
    <property type="protein sequence ID" value="EZA56159.1"/>
    <property type="molecule type" value="Genomic_DNA"/>
</dbReference>
<proteinExistence type="predicted"/>
<reference evidence="1 2" key="1">
    <citation type="journal article" date="2014" name="Curr. Biol.">
        <title>The genome of the clonal raider ant Cerapachys biroi.</title>
        <authorList>
            <person name="Oxley P.R."/>
            <person name="Ji L."/>
            <person name="Fetter-Pruneda I."/>
            <person name="McKenzie S.K."/>
            <person name="Li C."/>
            <person name="Hu H."/>
            <person name="Zhang G."/>
            <person name="Kronauer D.J."/>
        </authorList>
    </citation>
    <scope>NUCLEOTIDE SEQUENCE [LARGE SCALE GENOMIC DNA]</scope>
</reference>
<protein>
    <submittedName>
        <fullName evidence="1">Uncharacterized protein</fullName>
    </submittedName>
</protein>
<dbReference type="AlphaFoldDB" id="A0A026WM35"/>
<dbReference type="Proteomes" id="UP000053097">
    <property type="component" value="Unassembled WGS sequence"/>
</dbReference>